<evidence type="ECO:0000256" key="5">
    <source>
        <dbReference type="ARBA" id="ARBA00017279"/>
    </source>
</evidence>
<evidence type="ECO:0000313" key="16">
    <source>
        <dbReference type="EMBL" id="JAG76431.1"/>
    </source>
</evidence>
<dbReference type="EMBL" id="GBYB01006664">
    <property type="protein sequence ID" value="JAG76431.1"/>
    <property type="molecule type" value="Transcribed_RNA"/>
</dbReference>
<keyword evidence="9 13" id="KW-0274">FAD</keyword>
<keyword evidence="6 13" id="KW-0813">Transport</keyword>
<dbReference type="InterPro" id="IPR031314">
    <property type="entry name" value="DNK_dom"/>
</dbReference>
<comment type="function">
    <text evidence="2 13">Accessory subunit of the mitochondrial membrane respiratory chain NADH dehydrogenase (Complex I), that is believed not to be involved in catalysis. Complex I functions in the transfer of electrons from NADH to the respiratory chain. The immediate electron acceptor for the enzyme is believed to be ubiquinone.</text>
</comment>
<comment type="subcellular location">
    <subcellularLocation>
        <location evidence="3 13">Mitochondrion matrix</location>
    </subcellularLocation>
</comment>
<evidence type="ECO:0000256" key="9">
    <source>
        <dbReference type="ARBA" id="ARBA00022827"/>
    </source>
</evidence>
<dbReference type="OrthoDB" id="17400at2759"/>
<dbReference type="PANTHER" id="PTHR10513">
    <property type="entry name" value="DEOXYNUCLEOSIDE KINASE"/>
    <property type="match status" value="1"/>
</dbReference>
<dbReference type="InterPro" id="IPR015828">
    <property type="entry name" value="NDUFA10"/>
</dbReference>
<evidence type="ECO:0000256" key="11">
    <source>
        <dbReference type="ARBA" id="ARBA00022982"/>
    </source>
</evidence>
<evidence type="ECO:0000313" key="17">
    <source>
        <dbReference type="Proteomes" id="UP000694866"/>
    </source>
</evidence>
<keyword evidence="10" id="KW-0809">Transit peptide</keyword>
<comment type="cofactor">
    <cofactor evidence="1 13">
        <name>FAD</name>
        <dbReference type="ChEBI" id="CHEBI:57692"/>
    </cofactor>
</comment>
<keyword evidence="8 13" id="KW-0679">Respiratory chain</keyword>
<dbReference type="GeneID" id="105269385"/>
<dbReference type="PANTHER" id="PTHR10513:SF15">
    <property type="entry name" value="NADH DEHYDROGENASE [UBIQUINONE] 1 ALPHA SUBCOMPLEX SUBUNIT 10, MITOCHONDRIAL"/>
    <property type="match status" value="1"/>
</dbReference>
<evidence type="ECO:0000313" key="18">
    <source>
        <dbReference type="RefSeq" id="XP_011307868.1"/>
    </source>
</evidence>
<sequence length="415" mass="48176">MALVLSKGGLKASSGFFGGLCKVAKGSQVTQVAFITGKKLRENRPPRPPPFDYRNKNYGQWHVWTDPMEKRFDDNSKVIVVDGLPAAGKFEFCKKLADELEMCHYPAVTFDDLHVDPHDFDYRTLNSKLPIDCQYVDINTFLRDPKGFNSTSVQVHQYLLRCMTYIDALAHVLNTGEGVVLERSPWSDRVFAKAMETCGYIPRRCMDYYQSCNAISLYRLLRPHVCIYLDVPVETVKARIEKRCRPGEHDSPALTMQYLKELDRIYKEMVLPDVSKHAHLLVYDWENEGYMDDVVDDIEVLECDPENILDHGEKLQDWHFATVDQIRAARTSFTNHKYQLLQGAIPCRWDVPEMLRSPQSSFKHYLTLEELYEDEPGKRFSHGFDPTKDEGVLWKSKDRYEDSARPSRRFPLRRT</sequence>
<dbReference type="EMBL" id="GBYB01006663">
    <property type="protein sequence ID" value="JAG76430.1"/>
    <property type="molecule type" value="Transcribed_RNA"/>
</dbReference>
<proteinExistence type="inferred from homology"/>
<evidence type="ECO:0000256" key="2">
    <source>
        <dbReference type="ARBA" id="ARBA00003195"/>
    </source>
</evidence>
<evidence type="ECO:0000256" key="4">
    <source>
        <dbReference type="ARBA" id="ARBA00008606"/>
    </source>
</evidence>
<protein>
    <recommendedName>
        <fullName evidence="5 13">NADH dehydrogenase [ubiquinone] 1 alpha subcomplex subunit 10, mitochondrial</fullName>
    </recommendedName>
</protein>
<dbReference type="SUPFAM" id="SSF52540">
    <property type="entry name" value="P-loop containing nucleoside triphosphate hydrolases"/>
    <property type="match status" value="1"/>
</dbReference>
<feature type="domain" description="Deoxynucleoside kinase" evidence="14">
    <location>
        <begin position="79"/>
        <end position="287"/>
    </location>
</feature>
<evidence type="ECO:0000256" key="7">
    <source>
        <dbReference type="ARBA" id="ARBA00022630"/>
    </source>
</evidence>
<evidence type="ECO:0000256" key="3">
    <source>
        <dbReference type="ARBA" id="ARBA00004305"/>
    </source>
</evidence>
<keyword evidence="7 13" id="KW-0285">Flavoprotein</keyword>
<gene>
    <name evidence="16" type="primary">ND42_0</name>
    <name evidence="18" type="synonym">ND-42</name>
    <name evidence="15" type="synonym">ND42_2</name>
    <name evidence="16" type="ORF">g.7180</name>
    <name evidence="15" type="ORF">g.7185</name>
</gene>
<evidence type="ECO:0000256" key="10">
    <source>
        <dbReference type="ARBA" id="ARBA00022946"/>
    </source>
</evidence>
<dbReference type="RefSeq" id="XP_011307868.1">
    <property type="nucleotide sequence ID" value="XM_011309566.1"/>
</dbReference>
<comment type="similarity">
    <text evidence="4 13">Belongs to the complex I NDUFA10 subunit family.</text>
</comment>
<dbReference type="Proteomes" id="UP000694866">
    <property type="component" value="Unplaced"/>
</dbReference>
<organism evidence="16">
    <name type="scientific">Fopius arisanus</name>
    <dbReference type="NCBI Taxonomy" id="64838"/>
    <lineage>
        <taxon>Eukaryota</taxon>
        <taxon>Metazoa</taxon>
        <taxon>Ecdysozoa</taxon>
        <taxon>Arthropoda</taxon>
        <taxon>Hexapoda</taxon>
        <taxon>Insecta</taxon>
        <taxon>Pterygota</taxon>
        <taxon>Neoptera</taxon>
        <taxon>Endopterygota</taxon>
        <taxon>Hymenoptera</taxon>
        <taxon>Apocrita</taxon>
        <taxon>Ichneumonoidea</taxon>
        <taxon>Braconidae</taxon>
        <taxon>Opiinae</taxon>
        <taxon>Fopius</taxon>
    </lineage>
</organism>
<accession>A0A0C9QSF4</accession>
<dbReference type="GO" id="GO:0006120">
    <property type="term" value="P:mitochondrial electron transport, NADH to ubiquinone"/>
    <property type="evidence" value="ECO:0007669"/>
    <property type="project" value="InterPro"/>
</dbReference>
<name>A0A0C9QSF4_9HYME</name>
<dbReference type="InterPro" id="IPR027417">
    <property type="entry name" value="P-loop_NTPase"/>
</dbReference>
<evidence type="ECO:0000256" key="6">
    <source>
        <dbReference type="ARBA" id="ARBA00022448"/>
    </source>
</evidence>
<dbReference type="KEGG" id="fas:105269385"/>
<dbReference type="CTD" id="42591"/>
<evidence type="ECO:0000256" key="13">
    <source>
        <dbReference type="PIRNR" id="PIRNR000543"/>
    </source>
</evidence>
<dbReference type="InterPro" id="IPR050566">
    <property type="entry name" value="Deoxyribonucleoside_kinase"/>
</dbReference>
<accession>A0A9R1U554</accession>
<evidence type="ECO:0000256" key="8">
    <source>
        <dbReference type="ARBA" id="ARBA00022660"/>
    </source>
</evidence>
<evidence type="ECO:0000256" key="12">
    <source>
        <dbReference type="ARBA" id="ARBA00023128"/>
    </source>
</evidence>
<reference evidence="16" key="1">
    <citation type="submission" date="2015-01" db="EMBL/GenBank/DDBJ databases">
        <title>Transcriptome Assembly of Fopius arisanus.</title>
        <authorList>
            <person name="Geib S."/>
        </authorList>
    </citation>
    <scope>NUCLEOTIDE SEQUENCE</scope>
</reference>
<reference evidence="18" key="2">
    <citation type="submission" date="2025-04" db="UniProtKB">
        <authorList>
            <consortium name="RefSeq"/>
        </authorList>
    </citation>
    <scope>IDENTIFICATION</scope>
    <source>
        <strain evidence="18">USDA-PBARC FA_bdor</strain>
        <tissue evidence="18">Whole organism</tissue>
    </source>
</reference>
<keyword evidence="11 13" id="KW-0249">Electron transport</keyword>
<keyword evidence="12 13" id="KW-0496">Mitochondrion</keyword>
<evidence type="ECO:0000259" key="14">
    <source>
        <dbReference type="Pfam" id="PF01712"/>
    </source>
</evidence>
<dbReference type="PIRSF" id="PIRSF000543">
    <property type="entry name" value="NADH_UQ_42KD"/>
    <property type="match status" value="1"/>
</dbReference>
<keyword evidence="17" id="KW-1185">Reference proteome</keyword>
<evidence type="ECO:0000313" key="15">
    <source>
        <dbReference type="EMBL" id="JAG76430.1"/>
    </source>
</evidence>
<dbReference type="Gene3D" id="3.40.50.300">
    <property type="entry name" value="P-loop containing nucleotide triphosphate hydrolases"/>
    <property type="match status" value="1"/>
</dbReference>
<evidence type="ECO:0000256" key="1">
    <source>
        <dbReference type="ARBA" id="ARBA00001974"/>
    </source>
</evidence>
<dbReference type="GO" id="GO:0005759">
    <property type="term" value="C:mitochondrial matrix"/>
    <property type="evidence" value="ECO:0007669"/>
    <property type="project" value="UniProtKB-SubCell"/>
</dbReference>
<dbReference type="Pfam" id="PF01712">
    <property type="entry name" value="dNK"/>
    <property type="match status" value="1"/>
</dbReference>
<dbReference type="AlphaFoldDB" id="A0A0C9QSF4"/>